<dbReference type="eggNOG" id="COG1280">
    <property type="taxonomic scope" value="Bacteria"/>
</dbReference>
<feature type="transmembrane region" description="Helical" evidence="6">
    <location>
        <begin position="112"/>
        <end position="138"/>
    </location>
</feature>
<evidence type="ECO:0000313" key="8">
    <source>
        <dbReference type="Proteomes" id="UP000026739"/>
    </source>
</evidence>
<dbReference type="PIRSF" id="PIRSF006324">
    <property type="entry name" value="LeuE"/>
    <property type="match status" value="1"/>
</dbReference>
<dbReference type="PANTHER" id="PTHR30086">
    <property type="entry name" value="ARGININE EXPORTER PROTEIN ARGO"/>
    <property type="match status" value="1"/>
</dbReference>
<comment type="caution">
    <text evidence="7">The sequence shown here is derived from an EMBL/GenBank/DDBJ whole genome shotgun (WGS) entry which is preliminary data.</text>
</comment>
<keyword evidence="3 6" id="KW-0812">Transmembrane</keyword>
<dbReference type="GO" id="GO:0005886">
    <property type="term" value="C:plasma membrane"/>
    <property type="evidence" value="ECO:0007669"/>
    <property type="project" value="UniProtKB-SubCell"/>
</dbReference>
<dbReference type="PANTHER" id="PTHR30086:SF20">
    <property type="entry name" value="ARGININE EXPORTER PROTEIN ARGO-RELATED"/>
    <property type="match status" value="1"/>
</dbReference>
<dbReference type="Pfam" id="PF01810">
    <property type="entry name" value="LysE"/>
    <property type="match status" value="1"/>
</dbReference>
<dbReference type="GO" id="GO:0015171">
    <property type="term" value="F:amino acid transmembrane transporter activity"/>
    <property type="evidence" value="ECO:0007669"/>
    <property type="project" value="TreeGrafter"/>
</dbReference>
<feature type="transmembrane region" description="Helical" evidence="6">
    <location>
        <begin position="6"/>
        <end position="29"/>
    </location>
</feature>
<dbReference type="AlphaFoldDB" id="A0A059L2X6"/>
<gene>
    <name evidence="7" type="ORF">V466_14200</name>
</gene>
<evidence type="ECO:0000256" key="4">
    <source>
        <dbReference type="ARBA" id="ARBA00022989"/>
    </source>
</evidence>
<protein>
    <submittedName>
        <fullName evidence="7">Threonine transporter</fullName>
    </submittedName>
</protein>
<organism evidence="7 8">
    <name type="scientific">Pseudomonas mandelii PD30</name>
    <dbReference type="NCBI Taxonomy" id="1419583"/>
    <lineage>
        <taxon>Bacteria</taxon>
        <taxon>Pseudomonadati</taxon>
        <taxon>Pseudomonadota</taxon>
        <taxon>Gammaproteobacteria</taxon>
        <taxon>Pseudomonadales</taxon>
        <taxon>Pseudomonadaceae</taxon>
        <taxon>Pseudomonas</taxon>
    </lineage>
</organism>
<dbReference type="RefSeq" id="WP_033057370.1">
    <property type="nucleotide sequence ID" value="NZ_AZQQ01000077.1"/>
</dbReference>
<evidence type="ECO:0000256" key="6">
    <source>
        <dbReference type="SAM" id="Phobius"/>
    </source>
</evidence>
<dbReference type="EMBL" id="AZQQ01000077">
    <property type="protein sequence ID" value="KDD68638.1"/>
    <property type="molecule type" value="Genomic_DNA"/>
</dbReference>
<evidence type="ECO:0000256" key="1">
    <source>
        <dbReference type="ARBA" id="ARBA00004651"/>
    </source>
</evidence>
<evidence type="ECO:0000313" key="7">
    <source>
        <dbReference type="EMBL" id="KDD68638.1"/>
    </source>
</evidence>
<keyword evidence="4 6" id="KW-1133">Transmembrane helix</keyword>
<evidence type="ECO:0000256" key="2">
    <source>
        <dbReference type="ARBA" id="ARBA00022475"/>
    </source>
</evidence>
<dbReference type="InterPro" id="IPR001123">
    <property type="entry name" value="LeuE-type"/>
</dbReference>
<sequence>MFDIQNYGSFLAAILIFQLVPGPGTFAILNATARNGLGAGFGAVGGTLLGDATYMIAAAIGLAAVMQANPLLFQMLQWFGAAYLCWIGVQLLRAPATRDSAGLEPKRSARDYFRTALAVSLTNPKVILFFVAFFPLFIRPDASSLTLVAMMLHVSFISALYQGLLVLLGNAAARRLKAIPIARKIASRVAGMALVGFGIKLAASNR</sequence>
<dbReference type="Proteomes" id="UP000026739">
    <property type="component" value="Unassembled WGS sequence"/>
</dbReference>
<comment type="subcellular location">
    <subcellularLocation>
        <location evidence="1">Cell membrane</location>
        <topology evidence="1">Multi-pass membrane protein</topology>
    </subcellularLocation>
</comment>
<keyword evidence="2" id="KW-1003">Cell membrane</keyword>
<name>A0A059L2X6_9PSED</name>
<accession>A0A059L2X6</accession>
<evidence type="ECO:0000256" key="3">
    <source>
        <dbReference type="ARBA" id="ARBA00022692"/>
    </source>
</evidence>
<keyword evidence="5 6" id="KW-0472">Membrane</keyword>
<proteinExistence type="predicted"/>
<feature type="transmembrane region" description="Helical" evidence="6">
    <location>
        <begin position="41"/>
        <end position="65"/>
    </location>
</feature>
<evidence type="ECO:0000256" key="5">
    <source>
        <dbReference type="ARBA" id="ARBA00023136"/>
    </source>
</evidence>
<feature type="transmembrane region" description="Helical" evidence="6">
    <location>
        <begin position="150"/>
        <end position="173"/>
    </location>
</feature>
<reference evidence="7 8" key="1">
    <citation type="submission" date="2013-12" db="EMBL/GenBank/DDBJ databases">
        <authorList>
            <person name="Formusa P.A."/>
            <person name="Habash M."/>
            <person name="Lee H."/>
            <person name="Trevors J.T."/>
        </authorList>
    </citation>
    <scope>NUCLEOTIDE SEQUENCE [LARGE SCALE GENOMIC DNA]</scope>
    <source>
        <strain evidence="7 8">PD30</strain>
    </source>
</reference>